<gene>
    <name evidence="5" type="ORF">I8J30_18020</name>
</gene>
<dbReference type="InterPro" id="IPR003313">
    <property type="entry name" value="AraC-bd"/>
</dbReference>
<dbReference type="Gene3D" id="2.60.120.10">
    <property type="entry name" value="Jelly Rolls"/>
    <property type="match status" value="1"/>
</dbReference>
<dbReference type="PANTHER" id="PTHR43280">
    <property type="entry name" value="ARAC-FAMILY TRANSCRIPTIONAL REGULATOR"/>
    <property type="match status" value="1"/>
</dbReference>
<keyword evidence="1" id="KW-0805">Transcription regulation</keyword>
<dbReference type="SMART" id="SM00342">
    <property type="entry name" value="HTH_ARAC"/>
    <property type="match status" value="1"/>
</dbReference>
<accession>A0ABS5CFI8</accession>
<protein>
    <submittedName>
        <fullName evidence="5">AraC family transcriptional regulator</fullName>
    </submittedName>
</protein>
<dbReference type="Proteomes" id="UP000673394">
    <property type="component" value="Unassembled WGS sequence"/>
</dbReference>
<evidence type="ECO:0000313" key="6">
    <source>
        <dbReference type="Proteomes" id="UP000673394"/>
    </source>
</evidence>
<dbReference type="SUPFAM" id="SSF51215">
    <property type="entry name" value="Regulatory protein AraC"/>
    <property type="match status" value="1"/>
</dbReference>
<proteinExistence type="predicted"/>
<dbReference type="InterPro" id="IPR014710">
    <property type="entry name" value="RmlC-like_jellyroll"/>
</dbReference>
<dbReference type="PRINTS" id="PR00032">
    <property type="entry name" value="HTHARAC"/>
</dbReference>
<dbReference type="RefSeq" id="WP_210660292.1">
    <property type="nucleotide sequence ID" value="NZ_JAGKSP010000007.1"/>
</dbReference>
<name>A0ABS5CFI8_9BACL</name>
<keyword evidence="6" id="KW-1185">Reference proteome</keyword>
<dbReference type="PROSITE" id="PS00041">
    <property type="entry name" value="HTH_ARAC_FAMILY_1"/>
    <property type="match status" value="1"/>
</dbReference>
<dbReference type="Pfam" id="PF02311">
    <property type="entry name" value="AraC_binding"/>
    <property type="match status" value="1"/>
</dbReference>
<organism evidence="5 6">
    <name type="scientific">Paenibacillus lignilyticus</name>
    <dbReference type="NCBI Taxonomy" id="1172615"/>
    <lineage>
        <taxon>Bacteria</taxon>
        <taxon>Bacillati</taxon>
        <taxon>Bacillota</taxon>
        <taxon>Bacilli</taxon>
        <taxon>Bacillales</taxon>
        <taxon>Paenibacillaceae</taxon>
        <taxon>Paenibacillus</taxon>
    </lineage>
</organism>
<evidence type="ECO:0000313" key="5">
    <source>
        <dbReference type="EMBL" id="MBP3964620.1"/>
    </source>
</evidence>
<comment type="caution">
    <text evidence="5">The sequence shown here is derived from an EMBL/GenBank/DDBJ whole genome shotgun (WGS) entry which is preliminary data.</text>
</comment>
<sequence length="286" mass="32776">MKPIRKHFDAQPSFPFAFTFKDRKTLQRELPDHLHDWFELVYVYSGEGTFFIDRTIYDMNKGDLFIIPGNTIHRAFPDKEDPVTSTALFFHPMLLDRISLGESFSYMACFEQSRMSHRFKMECSSALQQSIERALVEVESELRTAQAGYRHAIVLHVEQLLLAVNREIGGERKRKAGSAFIGPSWMKDSLLYIDQHFTEAISLSKLSQMASVSSAHFSRVFKQSTGMNVTAFITAKRIVKAKELLLEEDDPIAAIAEACGFESMPYFHRVFKQIVGMTPSAYRHRS</sequence>
<feature type="domain" description="HTH araC/xylS-type" evidence="4">
    <location>
        <begin position="187"/>
        <end position="285"/>
    </location>
</feature>
<dbReference type="Pfam" id="PF12833">
    <property type="entry name" value="HTH_18"/>
    <property type="match status" value="1"/>
</dbReference>
<evidence type="ECO:0000256" key="1">
    <source>
        <dbReference type="ARBA" id="ARBA00023015"/>
    </source>
</evidence>
<dbReference type="InterPro" id="IPR018062">
    <property type="entry name" value="HTH_AraC-typ_CS"/>
</dbReference>
<evidence type="ECO:0000256" key="3">
    <source>
        <dbReference type="ARBA" id="ARBA00023163"/>
    </source>
</evidence>
<evidence type="ECO:0000256" key="2">
    <source>
        <dbReference type="ARBA" id="ARBA00023125"/>
    </source>
</evidence>
<dbReference type="InterPro" id="IPR018060">
    <property type="entry name" value="HTH_AraC"/>
</dbReference>
<dbReference type="InterPro" id="IPR020449">
    <property type="entry name" value="Tscrpt_reg_AraC-type_HTH"/>
</dbReference>
<dbReference type="PROSITE" id="PS01124">
    <property type="entry name" value="HTH_ARAC_FAMILY_2"/>
    <property type="match status" value="1"/>
</dbReference>
<dbReference type="PANTHER" id="PTHR43280:SF28">
    <property type="entry name" value="HTH-TYPE TRANSCRIPTIONAL ACTIVATOR RHAS"/>
    <property type="match status" value="1"/>
</dbReference>
<dbReference type="EMBL" id="JAGKSP010000007">
    <property type="protein sequence ID" value="MBP3964620.1"/>
    <property type="molecule type" value="Genomic_DNA"/>
</dbReference>
<evidence type="ECO:0000259" key="4">
    <source>
        <dbReference type="PROSITE" id="PS01124"/>
    </source>
</evidence>
<dbReference type="InterPro" id="IPR009057">
    <property type="entry name" value="Homeodomain-like_sf"/>
</dbReference>
<keyword evidence="2" id="KW-0238">DNA-binding</keyword>
<dbReference type="SUPFAM" id="SSF46689">
    <property type="entry name" value="Homeodomain-like"/>
    <property type="match status" value="2"/>
</dbReference>
<dbReference type="Gene3D" id="1.10.10.60">
    <property type="entry name" value="Homeodomain-like"/>
    <property type="match status" value="2"/>
</dbReference>
<reference evidence="5 6" key="1">
    <citation type="submission" date="2021-04" db="EMBL/GenBank/DDBJ databases">
        <title>Paenibacillus sp. DLE-14 whole genome sequence.</title>
        <authorList>
            <person name="Ham Y.J."/>
        </authorList>
    </citation>
    <scope>NUCLEOTIDE SEQUENCE [LARGE SCALE GENOMIC DNA]</scope>
    <source>
        <strain evidence="5 6">DLE-14</strain>
    </source>
</reference>
<dbReference type="InterPro" id="IPR037923">
    <property type="entry name" value="HTH-like"/>
</dbReference>
<keyword evidence="3" id="KW-0804">Transcription</keyword>